<protein>
    <submittedName>
        <fullName evidence="1">Uncharacterized protein</fullName>
    </submittedName>
</protein>
<dbReference type="AlphaFoldDB" id="A0AAX1L8A1"/>
<dbReference type="Proteomes" id="UP000617681">
    <property type="component" value="Chromosome"/>
</dbReference>
<dbReference type="SUPFAM" id="SSF143456">
    <property type="entry name" value="VC0467-like"/>
    <property type="match status" value="1"/>
</dbReference>
<evidence type="ECO:0000313" key="1">
    <source>
        <dbReference type="EMBL" id="QRP70624.1"/>
    </source>
</evidence>
<proteinExistence type="predicted"/>
<evidence type="ECO:0000313" key="2">
    <source>
        <dbReference type="Proteomes" id="UP000617681"/>
    </source>
</evidence>
<dbReference type="Gene3D" id="3.40.1740.10">
    <property type="entry name" value="VC0467-like"/>
    <property type="match status" value="2"/>
</dbReference>
<name>A0AAX1L8A1_9CORY</name>
<gene>
    <name evidence="1" type="ORF">I6J21_00070</name>
</gene>
<organism evidence="1 2">
    <name type="scientific">Corynebacterium glucuronolyticum</name>
    <dbReference type="NCBI Taxonomy" id="39791"/>
    <lineage>
        <taxon>Bacteria</taxon>
        <taxon>Bacillati</taxon>
        <taxon>Actinomycetota</taxon>
        <taxon>Actinomycetes</taxon>
        <taxon>Mycobacteriales</taxon>
        <taxon>Corynebacteriaceae</taxon>
        <taxon>Corynebacterium</taxon>
    </lineage>
</organism>
<dbReference type="EMBL" id="CP069534">
    <property type="protein sequence ID" value="QRP70624.1"/>
    <property type="molecule type" value="Genomic_DNA"/>
</dbReference>
<reference evidence="1" key="1">
    <citation type="submission" date="2021-02" db="EMBL/GenBank/DDBJ databases">
        <title>FDA dAtabase for Regulatory Grade micrObial Sequences (FDA-ARGOS): Supporting development and validation of Infectious Disease Dx tests.</title>
        <authorList>
            <person name="Sproer C."/>
            <person name="Gronow S."/>
            <person name="Severitt S."/>
            <person name="Schroder I."/>
            <person name="Tallon L."/>
            <person name="Sadzewicz L."/>
            <person name="Zhao X."/>
            <person name="Boylan J."/>
            <person name="Ott S."/>
            <person name="Bowen H."/>
            <person name="Vavikolanu K."/>
            <person name="Mehta A."/>
            <person name="Aluvathingal J."/>
            <person name="Nadendla S."/>
            <person name="Lowell S."/>
            <person name="Myers T."/>
            <person name="Yan Y."/>
            <person name="Sichtig H."/>
        </authorList>
    </citation>
    <scope>NUCLEOTIDE SEQUENCE</scope>
    <source>
        <strain evidence="1">FDAARGOS_1191</strain>
    </source>
</reference>
<dbReference type="RefSeq" id="WP_005393179.1">
    <property type="nucleotide sequence ID" value="NZ_CP069534.1"/>
</dbReference>
<accession>A0AAX1L8A1</accession>
<sequence>MTNGTFEDPTPSMDIAPGRFIIAAPGNTYGFLQRSVQLILLTEDGNAHTIVLGRMTDIPLKGMIDKWVPLAGKPHAFFQGGLSNANSVIGIAAAAAFGGAGVGGPSGTADGIGDGTADGIGDGIGDGSAGSADGFGSGFGIPLERCPSVGILQLTADPDDYIDTIGQARFFIGTTLMPLDTLRTGIEEGHFRLIDARPDLIFAPRTIDIWRECMRLLPGTAPLWSTHTPYGEN</sequence>